<organism evidence="9 10">
    <name type="scientific">Gracilibacillus thailandensis</name>
    <dbReference type="NCBI Taxonomy" id="563735"/>
    <lineage>
        <taxon>Bacteria</taxon>
        <taxon>Bacillati</taxon>
        <taxon>Bacillota</taxon>
        <taxon>Bacilli</taxon>
        <taxon>Bacillales</taxon>
        <taxon>Bacillaceae</taxon>
        <taxon>Gracilibacillus</taxon>
    </lineage>
</organism>
<comment type="subcellular location">
    <subcellularLocation>
        <location evidence="1">Cell membrane</location>
        <topology evidence="1">Multi-pass membrane protein</topology>
    </subcellularLocation>
</comment>
<feature type="transmembrane region" description="Helical" evidence="7">
    <location>
        <begin position="73"/>
        <end position="95"/>
    </location>
</feature>
<feature type="transmembrane region" description="Helical" evidence="7">
    <location>
        <begin position="163"/>
        <end position="183"/>
    </location>
</feature>
<feature type="domain" description="EamA" evidence="8">
    <location>
        <begin position="160"/>
        <end position="298"/>
    </location>
</feature>
<dbReference type="PANTHER" id="PTHR32322">
    <property type="entry name" value="INNER MEMBRANE TRANSPORTER"/>
    <property type="match status" value="1"/>
</dbReference>
<keyword evidence="10" id="KW-1185">Reference proteome</keyword>
<name>A0A6N7QXM6_9BACI</name>
<evidence type="ECO:0000256" key="3">
    <source>
        <dbReference type="ARBA" id="ARBA00022475"/>
    </source>
</evidence>
<dbReference type="EMBL" id="WJEE01000020">
    <property type="protein sequence ID" value="MRI66768.1"/>
    <property type="molecule type" value="Genomic_DNA"/>
</dbReference>
<feature type="transmembrane region" description="Helical" evidence="7">
    <location>
        <begin position="12"/>
        <end position="34"/>
    </location>
</feature>
<evidence type="ECO:0000256" key="2">
    <source>
        <dbReference type="ARBA" id="ARBA00007362"/>
    </source>
</evidence>
<comment type="caution">
    <text evidence="9">The sequence shown here is derived from an EMBL/GenBank/DDBJ whole genome shotgun (WGS) entry which is preliminary data.</text>
</comment>
<dbReference type="Gene3D" id="1.10.3730.20">
    <property type="match status" value="1"/>
</dbReference>
<comment type="similarity">
    <text evidence="2">Belongs to the EamA transporter family.</text>
</comment>
<feature type="transmembrane region" description="Helical" evidence="7">
    <location>
        <begin position="130"/>
        <end position="151"/>
    </location>
</feature>
<dbReference type="GO" id="GO:0005886">
    <property type="term" value="C:plasma membrane"/>
    <property type="evidence" value="ECO:0007669"/>
    <property type="project" value="UniProtKB-SubCell"/>
</dbReference>
<dbReference type="InterPro" id="IPR037185">
    <property type="entry name" value="EmrE-like"/>
</dbReference>
<dbReference type="PANTHER" id="PTHR32322:SF18">
    <property type="entry name" value="S-ADENOSYLMETHIONINE_S-ADENOSYLHOMOCYSTEINE TRANSPORTER"/>
    <property type="match status" value="1"/>
</dbReference>
<protein>
    <submittedName>
        <fullName evidence="9">EamA family transporter</fullName>
    </submittedName>
</protein>
<sequence length="310" mass="34355">MSIQSEEKSKKIYFLLFLVPLFWGGAFGTAQHVITEISPLIAATLRFGSAGLLLLIIVLLRGEWNWKVLRRRWFGLFLMAITGIFSYNAFFFIALKYTNAVNGSLIMATSPVFITLGAIFFLSEIWNKRLGVGLFLSLTGVVLVIMQGSFQTLLSLSFNKGDLLFMAALASWVIHGLIGKIVMQGQGVSPLFTTTITTLIGSIFLAIGSFFDGEWKAVLAMSGQSWLEMIYMVVFATVIGFLLWNMGIHQIGASKASIYMNLVPINAGWIAVVLYGESVKWEQLFGMLLVITGVFIVTYKKNLRGLKVQT</sequence>
<dbReference type="InterPro" id="IPR050638">
    <property type="entry name" value="AA-Vitamin_Transporters"/>
</dbReference>
<feature type="domain" description="EamA" evidence="8">
    <location>
        <begin position="11"/>
        <end position="145"/>
    </location>
</feature>
<evidence type="ECO:0000256" key="1">
    <source>
        <dbReference type="ARBA" id="ARBA00004651"/>
    </source>
</evidence>
<reference evidence="9 10" key="1">
    <citation type="submission" date="2019-10" db="EMBL/GenBank/DDBJ databases">
        <title>Gracilibacillus salitolerans sp. nov., a moderate halophile isolated from a saline soil in northwest China.</title>
        <authorList>
            <person name="Gan L."/>
        </authorList>
    </citation>
    <scope>NUCLEOTIDE SEQUENCE [LARGE SCALE GENOMIC DNA]</scope>
    <source>
        <strain evidence="9 10">TP2-8</strain>
    </source>
</reference>
<feature type="transmembrane region" description="Helical" evidence="7">
    <location>
        <begin position="281"/>
        <end position="299"/>
    </location>
</feature>
<evidence type="ECO:0000259" key="8">
    <source>
        <dbReference type="Pfam" id="PF00892"/>
    </source>
</evidence>
<dbReference type="InterPro" id="IPR000620">
    <property type="entry name" value="EamA_dom"/>
</dbReference>
<dbReference type="Pfam" id="PF00892">
    <property type="entry name" value="EamA"/>
    <property type="match status" value="2"/>
</dbReference>
<evidence type="ECO:0000256" key="5">
    <source>
        <dbReference type="ARBA" id="ARBA00022989"/>
    </source>
</evidence>
<feature type="transmembrane region" description="Helical" evidence="7">
    <location>
        <begin position="101"/>
        <end position="123"/>
    </location>
</feature>
<keyword evidence="4 7" id="KW-0812">Transmembrane</keyword>
<dbReference type="RefSeq" id="WP_205601852.1">
    <property type="nucleotide sequence ID" value="NZ_JBHUMW010000011.1"/>
</dbReference>
<keyword evidence="5 7" id="KW-1133">Transmembrane helix</keyword>
<evidence type="ECO:0000313" key="9">
    <source>
        <dbReference type="EMBL" id="MRI66768.1"/>
    </source>
</evidence>
<accession>A0A6N7QXM6</accession>
<feature type="transmembrane region" description="Helical" evidence="7">
    <location>
        <begin position="40"/>
        <end position="61"/>
    </location>
</feature>
<feature type="transmembrane region" description="Helical" evidence="7">
    <location>
        <begin position="223"/>
        <end position="244"/>
    </location>
</feature>
<proteinExistence type="inferred from homology"/>
<evidence type="ECO:0000256" key="7">
    <source>
        <dbReference type="SAM" id="Phobius"/>
    </source>
</evidence>
<evidence type="ECO:0000256" key="6">
    <source>
        <dbReference type="ARBA" id="ARBA00023136"/>
    </source>
</evidence>
<evidence type="ECO:0000256" key="4">
    <source>
        <dbReference type="ARBA" id="ARBA00022692"/>
    </source>
</evidence>
<feature type="transmembrane region" description="Helical" evidence="7">
    <location>
        <begin position="190"/>
        <end position="211"/>
    </location>
</feature>
<dbReference type="AlphaFoldDB" id="A0A6N7QXM6"/>
<feature type="transmembrane region" description="Helical" evidence="7">
    <location>
        <begin position="256"/>
        <end position="275"/>
    </location>
</feature>
<keyword evidence="6 7" id="KW-0472">Membrane</keyword>
<keyword evidence="3" id="KW-1003">Cell membrane</keyword>
<gene>
    <name evidence="9" type="ORF">GH885_10540</name>
</gene>
<dbReference type="Proteomes" id="UP000435187">
    <property type="component" value="Unassembled WGS sequence"/>
</dbReference>
<evidence type="ECO:0000313" key="10">
    <source>
        <dbReference type="Proteomes" id="UP000435187"/>
    </source>
</evidence>
<dbReference type="SUPFAM" id="SSF103481">
    <property type="entry name" value="Multidrug resistance efflux transporter EmrE"/>
    <property type="match status" value="2"/>
</dbReference>